<keyword evidence="6" id="KW-1185">Reference proteome</keyword>
<dbReference type="Gene3D" id="2.70.50.70">
    <property type="match status" value="1"/>
</dbReference>
<proteinExistence type="predicted"/>
<dbReference type="PANTHER" id="PTHR33353:SF19">
    <property type="entry name" value="GLYCOSYLHYDROLASE FAMILY 61-8 PROTEIN"/>
    <property type="match status" value="1"/>
</dbReference>
<sequence>MFSKVLFALASAGVVVAHGGVLEYLIGGTYYKGFTPYNTATGQTTIQRQWATYDPIEDVTSEYMACNNPGTVVDPQLTATVTAGSNITAFWENWSHNTGPVMVYMADCDGDCTCAEPTELDWFKIDEAGLISGTVASGYWAAGEMIENNSSWTSTIPSALPDGNYMIRFETLALHSSYDPQFYMECAQLEVTGGGSGTPYPRPGCLVWLSFPASIRNKSESLAVFR</sequence>
<accession>A0A9Q5I053</accession>
<dbReference type="GO" id="GO:0005576">
    <property type="term" value="C:extracellular region"/>
    <property type="evidence" value="ECO:0007669"/>
    <property type="project" value="UniProtKB-SubCell"/>
</dbReference>
<comment type="caution">
    <text evidence="5">The sequence shown here is derived from an EMBL/GenBank/DDBJ whole genome shotgun (WGS) entry which is preliminary data.</text>
</comment>
<evidence type="ECO:0000259" key="4">
    <source>
        <dbReference type="Pfam" id="PF03443"/>
    </source>
</evidence>
<keyword evidence="2" id="KW-0136">Cellulose degradation</keyword>
<dbReference type="Proteomes" id="UP000757232">
    <property type="component" value="Unassembled WGS sequence"/>
</dbReference>
<feature type="domain" description="Auxiliary Activity family 9 catalytic" evidence="4">
    <location>
        <begin position="18"/>
        <end position="199"/>
    </location>
</feature>
<dbReference type="GO" id="GO:0030245">
    <property type="term" value="P:cellulose catabolic process"/>
    <property type="evidence" value="ECO:0007669"/>
    <property type="project" value="UniProtKB-UniRule"/>
</dbReference>
<comment type="function">
    <text evidence="2">Lytic polysaccharide monooxygenase (LMPO) that depolymerizes crystalline and amorphous polysaccharides via the oxidation of scissile alpha- or beta-(1-4)-glycosidic bonds, yielding C1 and/or C4 oxidation products. Catalysis by LPMOs requires the reduction of the active-site copper from Cu(II) to Cu(I) by a reducing agent and H(2)O(2) or O(2) as a cosubstrate.</text>
</comment>
<evidence type="ECO:0000256" key="2">
    <source>
        <dbReference type="RuleBase" id="RU368122"/>
    </source>
</evidence>
<evidence type="ECO:0000256" key="1">
    <source>
        <dbReference type="ARBA" id="ARBA00023157"/>
    </source>
</evidence>
<dbReference type="PANTHER" id="PTHR33353">
    <property type="entry name" value="PUTATIVE (AFU_ORTHOLOGUE AFUA_1G12560)-RELATED"/>
    <property type="match status" value="1"/>
</dbReference>
<reference evidence="5" key="1">
    <citation type="submission" date="2016-06" db="EMBL/GenBank/DDBJ databases">
        <title>Draft Genome sequence of the fungus Inonotus baumii.</title>
        <authorList>
            <person name="Zhu H."/>
            <person name="Lin W."/>
        </authorList>
    </citation>
    <scope>NUCLEOTIDE SEQUENCE</scope>
    <source>
        <strain evidence="5">821</strain>
    </source>
</reference>
<comment type="catalytic activity">
    <reaction evidence="2">
        <text>[(1-&gt;4)-beta-D-glucosyl]n+m + reduced acceptor + O2 = 4-dehydro-beta-D-glucosyl-[(1-&gt;4)-beta-D-glucosyl]n-1 + [(1-&gt;4)-beta-D-glucosyl]m + acceptor + H2O.</text>
        <dbReference type="EC" id="1.14.99.56"/>
    </reaction>
</comment>
<dbReference type="Pfam" id="PF03443">
    <property type="entry name" value="AA9"/>
    <property type="match status" value="1"/>
</dbReference>
<keyword evidence="3" id="KW-0732">Signal</keyword>
<feature type="signal peptide" evidence="3">
    <location>
        <begin position="1"/>
        <end position="17"/>
    </location>
</feature>
<dbReference type="GO" id="GO:0030248">
    <property type="term" value="F:cellulose binding"/>
    <property type="evidence" value="ECO:0007669"/>
    <property type="project" value="UniProtKB-UniRule"/>
</dbReference>
<keyword evidence="1 2" id="KW-1015">Disulfide bond</keyword>
<keyword evidence="2" id="KW-0119">Carbohydrate metabolism</keyword>
<keyword evidence="2" id="KW-0624">Polysaccharide degradation</keyword>
<keyword evidence="2" id="KW-0964">Secreted</keyword>
<keyword evidence="5" id="KW-0378">Hydrolase</keyword>
<dbReference type="InterPro" id="IPR005103">
    <property type="entry name" value="AA9_LPMO"/>
</dbReference>
<evidence type="ECO:0000313" key="6">
    <source>
        <dbReference type="Proteomes" id="UP000757232"/>
    </source>
</evidence>
<dbReference type="OrthoDB" id="4849160at2759"/>
<name>A0A9Q5I053_SANBA</name>
<comment type="domain">
    <text evidence="2">Has a modular structure: an endo-beta-1,4-glucanase catalytic module at the N-terminus, a linker rich in serines and threonines, and a C-terminal carbohydrate-binding module (CBM).</text>
</comment>
<evidence type="ECO:0000256" key="3">
    <source>
        <dbReference type="SAM" id="SignalP"/>
    </source>
</evidence>
<dbReference type="AlphaFoldDB" id="A0A9Q5I053"/>
<gene>
    <name evidence="5" type="ORF">A7U60_g3685</name>
</gene>
<organism evidence="5 6">
    <name type="scientific">Sanghuangporus baumii</name>
    <name type="common">Phellinus baumii</name>
    <dbReference type="NCBI Taxonomy" id="108892"/>
    <lineage>
        <taxon>Eukaryota</taxon>
        <taxon>Fungi</taxon>
        <taxon>Dikarya</taxon>
        <taxon>Basidiomycota</taxon>
        <taxon>Agaricomycotina</taxon>
        <taxon>Agaricomycetes</taxon>
        <taxon>Hymenochaetales</taxon>
        <taxon>Hymenochaetaceae</taxon>
        <taxon>Sanghuangporus</taxon>
    </lineage>
</organism>
<dbReference type="CDD" id="cd21175">
    <property type="entry name" value="LPMO_AA9"/>
    <property type="match status" value="1"/>
</dbReference>
<dbReference type="InterPro" id="IPR049892">
    <property type="entry name" value="AA9"/>
</dbReference>
<dbReference type="EC" id="1.14.99.56" evidence="2"/>
<dbReference type="GO" id="GO:0008810">
    <property type="term" value="F:cellulase activity"/>
    <property type="evidence" value="ECO:0007669"/>
    <property type="project" value="UniProtKB-UniRule"/>
</dbReference>
<comment type="subcellular location">
    <subcellularLocation>
        <location evidence="2">Secreted</location>
    </subcellularLocation>
</comment>
<dbReference type="EMBL" id="LNZH02000163">
    <property type="protein sequence ID" value="OCB89199.1"/>
    <property type="molecule type" value="Genomic_DNA"/>
</dbReference>
<evidence type="ECO:0000313" key="5">
    <source>
        <dbReference type="EMBL" id="OCB89199.1"/>
    </source>
</evidence>
<protein>
    <recommendedName>
        <fullName evidence="2">AA9 family lytic polysaccharide monooxygenase</fullName>
        <ecNumber evidence="2">1.14.99.56</ecNumber>
    </recommendedName>
    <alternativeName>
        <fullName evidence="2">Endo-beta-1,4-glucanase</fullName>
    </alternativeName>
    <alternativeName>
        <fullName evidence="2">Glycosyl hydrolase 61 family protein</fullName>
    </alternativeName>
</protein>
<feature type="chain" id="PRO_5040248042" description="AA9 family lytic polysaccharide monooxygenase" evidence="3">
    <location>
        <begin position="18"/>
        <end position="226"/>
    </location>
</feature>